<protein>
    <submittedName>
        <fullName evidence="2">Uncharacterized protein</fullName>
    </submittedName>
</protein>
<dbReference type="AlphaFoldDB" id="A0A7S4N266"/>
<organism evidence="2">
    <name type="scientific">Prymnesium polylepis</name>
    <dbReference type="NCBI Taxonomy" id="72548"/>
    <lineage>
        <taxon>Eukaryota</taxon>
        <taxon>Haptista</taxon>
        <taxon>Haptophyta</taxon>
        <taxon>Prymnesiophyceae</taxon>
        <taxon>Prymnesiales</taxon>
        <taxon>Prymnesiaceae</taxon>
        <taxon>Prymnesium</taxon>
    </lineage>
</organism>
<feature type="region of interest" description="Disordered" evidence="1">
    <location>
        <begin position="1"/>
        <end position="62"/>
    </location>
</feature>
<accession>A0A7S4N266</accession>
<name>A0A7S4N266_9EUKA</name>
<dbReference type="EMBL" id="HBKO01036210">
    <property type="protein sequence ID" value="CAE2260842.1"/>
    <property type="molecule type" value="Transcribed_RNA"/>
</dbReference>
<feature type="compositionally biased region" description="Basic and acidic residues" evidence="1">
    <location>
        <begin position="102"/>
        <end position="118"/>
    </location>
</feature>
<reference evidence="2" key="1">
    <citation type="submission" date="2021-01" db="EMBL/GenBank/DDBJ databases">
        <authorList>
            <person name="Corre E."/>
            <person name="Pelletier E."/>
            <person name="Niang G."/>
            <person name="Scheremetjew M."/>
            <person name="Finn R."/>
            <person name="Kale V."/>
            <person name="Holt S."/>
            <person name="Cochrane G."/>
            <person name="Meng A."/>
            <person name="Brown T."/>
            <person name="Cohen L."/>
        </authorList>
    </citation>
    <scope>NUCLEOTIDE SEQUENCE</scope>
    <source>
        <strain evidence="2">UIO037</strain>
    </source>
</reference>
<feature type="compositionally biased region" description="Basic residues" evidence="1">
    <location>
        <begin position="23"/>
        <end position="44"/>
    </location>
</feature>
<gene>
    <name evidence="2" type="ORF">CPOL0286_LOCUS16513</name>
</gene>
<feature type="region of interest" description="Disordered" evidence="1">
    <location>
        <begin position="88"/>
        <end position="118"/>
    </location>
</feature>
<evidence type="ECO:0000313" key="2">
    <source>
        <dbReference type="EMBL" id="CAE2260842.1"/>
    </source>
</evidence>
<evidence type="ECO:0000256" key="1">
    <source>
        <dbReference type="SAM" id="MobiDB-lite"/>
    </source>
</evidence>
<proteinExistence type="predicted"/>
<feature type="compositionally biased region" description="Low complexity" evidence="1">
    <location>
        <begin position="45"/>
        <end position="62"/>
    </location>
</feature>
<sequence length="118" mass="13482">MRSAEEFAANVKRQPPMPILRSARWRRHHGSWSPRTRCHRRTRRSSNTNGDCSSSSSSASINSNYISTCWGRHRAAARLHCNRLEAQAAMHQRASAVQRSPQKREGRRLPHQREAAAV</sequence>